<gene>
    <name evidence="1" type="ORF">PS880_05870</name>
</gene>
<reference evidence="1 2" key="1">
    <citation type="submission" date="2019-09" db="EMBL/GenBank/DDBJ databases">
        <authorList>
            <person name="Chandra G."/>
            <person name="Truman W A."/>
        </authorList>
    </citation>
    <scope>NUCLEOTIDE SEQUENCE [LARGE SCALE GENOMIC DNA]</scope>
    <source>
        <strain evidence="1">PS880</strain>
    </source>
</reference>
<protein>
    <submittedName>
        <fullName evidence="1">Uncharacterized protein</fullName>
    </submittedName>
</protein>
<dbReference type="EMBL" id="CABVIH010000042">
    <property type="protein sequence ID" value="VVP58002.1"/>
    <property type="molecule type" value="Genomic_DNA"/>
</dbReference>
<proteinExistence type="predicted"/>
<dbReference type="Proteomes" id="UP000375525">
    <property type="component" value="Unassembled WGS sequence"/>
</dbReference>
<evidence type="ECO:0000313" key="1">
    <source>
        <dbReference type="EMBL" id="VVP58002.1"/>
    </source>
</evidence>
<sequence length="50" mass="5699">MYDDLSNGVIDIVLEKRFDAIQIVNAHAVPRRCFLIANMEKIGDLIVRDP</sequence>
<name>A0A5E7Q725_PSEFL</name>
<evidence type="ECO:0000313" key="2">
    <source>
        <dbReference type="Proteomes" id="UP000375525"/>
    </source>
</evidence>
<organism evidence="1 2">
    <name type="scientific">Pseudomonas fluorescens</name>
    <dbReference type="NCBI Taxonomy" id="294"/>
    <lineage>
        <taxon>Bacteria</taxon>
        <taxon>Pseudomonadati</taxon>
        <taxon>Pseudomonadota</taxon>
        <taxon>Gammaproteobacteria</taxon>
        <taxon>Pseudomonadales</taxon>
        <taxon>Pseudomonadaceae</taxon>
        <taxon>Pseudomonas</taxon>
    </lineage>
</organism>
<dbReference type="AlphaFoldDB" id="A0A5E7Q725"/>
<accession>A0A5E7Q725</accession>